<dbReference type="InterPro" id="IPR011006">
    <property type="entry name" value="CheY-like_superfamily"/>
</dbReference>
<protein>
    <recommendedName>
        <fullName evidence="1">Response regulatory domain-containing protein</fullName>
    </recommendedName>
</protein>
<evidence type="ECO:0000313" key="2">
    <source>
        <dbReference type="EMBL" id="VAW81782.1"/>
    </source>
</evidence>
<reference evidence="2" key="1">
    <citation type="submission" date="2018-06" db="EMBL/GenBank/DDBJ databases">
        <authorList>
            <person name="Zhirakovskaya E."/>
        </authorList>
    </citation>
    <scope>NUCLEOTIDE SEQUENCE</scope>
</reference>
<dbReference type="SUPFAM" id="SSF52172">
    <property type="entry name" value="CheY-like"/>
    <property type="match status" value="1"/>
</dbReference>
<feature type="domain" description="Response regulatory" evidence="1">
    <location>
        <begin position="6"/>
        <end position="126"/>
    </location>
</feature>
<dbReference type="PANTHER" id="PTHR44520">
    <property type="entry name" value="RESPONSE REGULATOR RCP1-RELATED"/>
    <property type="match status" value="1"/>
</dbReference>
<dbReference type="InterPro" id="IPR052893">
    <property type="entry name" value="TCS_response_regulator"/>
</dbReference>
<dbReference type="GO" id="GO:0000160">
    <property type="term" value="P:phosphorelay signal transduction system"/>
    <property type="evidence" value="ECO:0007669"/>
    <property type="project" value="InterPro"/>
</dbReference>
<dbReference type="SMART" id="SM00448">
    <property type="entry name" value="REC"/>
    <property type="match status" value="1"/>
</dbReference>
<dbReference type="Gene3D" id="3.40.50.2300">
    <property type="match status" value="1"/>
</dbReference>
<accession>A0A3B0Z2T2</accession>
<dbReference type="PROSITE" id="PS50110">
    <property type="entry name" value="RESPONSE_REGULATORY"/>
    <property type="match status" value="1"/>
</dbReference>
<dbReference type="AlphaFoldDB" id="A0A3B0Z2T2"/>
<dbReference type="Pfam" id="PF00072">
    <property type="entry name" value="Response_reg"/>
    <property type="match status" value="1"/>
</dbReference>
<evidence type="ECO:0000259" key="1">
    <source>
        <dbReference type="PROSITE" id="PS50110"/>
    </source>
</evidence>
<sequence length="154" mass="17090">MIAPIIILLIEDNPGDIELVRVGFHEARIANRLDVISDGQEAIEFFCNANTMPDLVLLDINLPKVKGIEILKQIRSMDVSKNIPVIMLTSSDAEADVIGSYAGHANSFITKPVDVDKFLDVVTSIEEFWLSVVKLPQRQSVQQNPEYSQADITP</sequence>
<organism evidence="2">
    <name type="scientific">hydrothermal vent metagenome</name>
    <dbReference type="NCBI Taxonomy" id="652676"/>
    <lineage>
        <taxon>unclassified sequences</taxon>
        <taxon>metagenomes</taxon>
        <taxon>ecological metagenomes</taxon>
    </lineage>
</organism>
<proteinExistence type="predicted"/>
<dbReference type="CDD" id="cd17557">
    <property type="entry name" value="REC_Rcp-like"/>
    <property type="match status" value="1"/>
</dbReference>
<dbReference type="EMBL" id="UOFK01000279">
    <property type="protein sequence ID" value="VAW81782.1"/>
    <property type="molecule type" value="Genomic_DNA"/>
</dbReference>
<gene>
    <name evidence="2" type="ORF">MNBD_GAMMA13-835</name>
</gene>
<dbReference type="InterPro" id="IPR001789">
    <property type="entry name" value="Sig_transdc_resp-reg_receiver"/>
</dbReference>
<name>A0A3B0Z2T2_9ZZZZ</name>